<comment type="caution">
    <text evidence="4">The sequence shown here is derived from an EMBL/GenBank/DDBJ whole genome shotgun (WGS) entry which is preliminary data.</text>
</comment>
<feature type="domain" description="Htaa" evidence="3">
    <location>
        <begin position="254"/>
        <end position="421"/>
    </location>
</feature>
<dbReference type="RefSeq" id="WP_318600455.1">
    <property type="nucleotide sequence ID" value="NZ_JAWSTH010000113.1"/>
</dbReference>
<organism evidence="4 5">
    <name type="scientific">Conexibacter stalactiti</name>
    <dbReference type="NCBI Taxonomy" id="1940611"/>
    <lineage>
        <taxon>Bacteria</taxon>
        <taxon>Bacillati</taxon>
        <taxon>Actinomycetota</taxon>
        <taxon>Thermoleophilia</taxon>
        <taxon>Solirubrobacterales</taxon>
        <taxon>Conexibacteraceae</taxon>
        <taxon>Conexibacter</taxon>
    </lineage>
</organism>
<sequence>MTRLRPRSVATVLALTALPAVALPATAGAAASGSTTIELKGAAASALNAQKVRISAQKPARATASRIVLPVSGGTVAAGATLKHGGSVTFRSTVGGRARSARLTAWQTRIGTREVTVSAKLAGKRVTLFALTAPKRDVSLDAANRTATVDGGRARLTAAGAKALRTRLALRRLPAAPLGAVKVAAKLGPGTNRSTGTGNVPRPTNPTTPTTPTTPTPTAPAVCDGYSTGTVPAAAAPLARPTEGASNVASAPMVWYGRDSWMRYISSGLGANDGIQVSEGATLGAREKYPEGTESFPDPTRGPTLVYSATFAFDAANSWYQAAGSDSKGRLAYTGAVRFLWEAHGIDLTFKNPEIELNGASSRLVFTVTGAACSNLPAKRVDLFKLTVPAPTEAAPTFTYAPLAARITNAGATLFSNMYFESNAWGSIRNLVVTTG</sequence>
<proteinExistence type="predicted"/>
<feature type="chain" id="PRO_5045411792" evidence="2">
    <location>
        <begin position="23"/>
        <end position="436"/>
    </location>
</feature>
<evidence type="ECO:0000313" key="4">
    <source>
        <dbReference type="EMBL" id="MDW5597987.1"/>
    </source>
</evidence>
<evidence type="ECO:0000259" key="3">
    <source>
        <dbReference type="Pfam" id="PF04213"/>
    </source>
</evidence>
<evidence type="ECO:0000256" key="1">
    <source>
        <dbReference type="SAM" id="MobiDB-lite"/>
    </source>
</evidence>
<evidence type="ECO:0000256" key="2">
    <source>
        <dbReference type="SAM" id="SignalP"/>
    </source>
</evidence>
<keyword evidence="5" id="KW-1185">Reference proteome</keyword>
<name>A0ABU4HXD1_9ACTN</name>
<dbReference type="Pfam" id="PF04213">
    <property type="entry name" value="HtaA"/>
    <property type="match status" value="1"/>
</dbReference>
<keyword evidence="2" id="KW-0732">Signal</keyword>
<accession>A0ABU4HXD1</accession>
<dbReference type="InterPro" id="IPR007331">
    <property type="entry name" value="Htaa"/>
</dbReference>
<dbReference type="EMBL" id="JAWSTH010000113">
    <property type="protein sequence ID" value="MDW5597987.1"/>
    <property type="molecule type" value="Genomic_DNA"/>
</dbReference>
<feature type="signal peptide" evidence="2">
    <location>
        <begin position="1"/>
        <end position="22"/>
    </location>
</feature>
<evidence type="ECO:0000313" key="5">
    <source>
        <dbReference type="Proteomes" id="UP001284601"/>
    </source>
</evidence>
<protein>
    <submittedName>
        <fullName evidence="4">HtaA domain-containing protein</fullName>
    </submittedName>
</protein>
<feature type="region of interest" description="Disordered" evidence="1">
    <location>
        <begin position="187"/>
        <end position="218"/>
    </location>
</feature>
<dbReference type="Proteomes" id="UP001284601">
    <property type="component" value="Unassembled WGS sequence"/>
</dbReference>
<feature type="compositionally biased region" description="Low complexity" evidence="1">
    <location>
        <begin position="195"/>
        <end position="211"/>
    </location>
</feature>
<gene>
    <name evidence="4" type="ORF">R7226_26770</name>
</gene>
<reference evidence="5" key="1">
    <citation type="submission" date="2023-07" db="EMBL/GenBank/DDBJ databases">
        <title>Conexibacter stalactiti sp. nov., isolated from stalactites in a lava cave and emended description of the genus Conexibacter.</title>
        <authorList>
            <person name="Lee S.D."/>
        </authorList>
    </citation>
    <scope>NUCLEOTIDE SEQUENCE [LARGE SCALE GENOMIC DNA]</scope>
    <source>
        <strain evidence="5">KCTC 39840</strain>
    </source>
</reference>